<evidence type="ECO:0000313" key="1">
    <source>
        <dbReference type="EMBL" id="CAH9101709.1"/>
    </source>
</evidence>
<evidence type="ECO:0000313" key="2">
    <source>
        <dbReference type="Proteomes" id="UP001152484"/>
    </source>
</evidence>
<reference evidence="1" key="1">
    <citation type="submission" date="2022-07" db="EMBL/GenBank/DDBJ databases">
        <authorList>
            <person name="Macas J."/>
            <person name="Novak P."/>
            <person name="Neumann P."/>
        </authorList>
    </citation>
    <scope>NUCLEOTIDE SEQUENCE</scope>
</reference>
<accession>A0A9P0ZKA1</accession>
<comment type="caution">
    <text evidence="1">The sequence shown here is derived from an EMBL/GenBank/DDBJ whole genome shotgun (WGS) entry which is preliminary data.</text>
</comment>
<organism evidence="1 2">
    <name type="scientific">Cuscuta europaea</name>
    <name type="common">European dodder</name>
    <dbReference type="NCBI Taxonomy" id="41803"/>
    <lineage>
        <taxon>Eukaryota</taxon>
        <taxon>Viridiplantae</taxon>
        <taxon>Streptophyta</taxon>
        <taxon>Embryophyta</taxon>
        <taxon>Tracheophyta</taxon>
        <taxon>Spermatophyta</taxon>
        <taxon>Magnoliopsida</taxon>
        <taxon>eudicotyledons</taxon>
        <taxon>Gunneridae</taxon>
        <taxon>Pentapetalae</taxon>
        <taxon>asterids</taxon>
        <taxon>lamiids</taxon>
        <taxon>Solanales</taxon>
        <taxon>Convolvulaceae</taxon>
        <taxon>Cuscuteae</taxon>
        <taxon>Cuscuta</taxon>
        <taxon>Cuscuta subgen. Cuscuta</taxon>
    </lineage>
</organism>
<dbReference type="Proteomes" id="UP001152484">
    <property type="component" value="Unassembled WGS sequence"/>
</dbReference>
<protein>
    <submittedName>
        <fullName evidence="1">Uncharacterized protein</fullName>
    </submittedName>
</protein>
<proteinExistence type="predicted"/>
<sequence>MNKYKNDKIKRLQIMLIYIYKDKKTRKKKDEGERLSRSLLHVNTRSPFSSLQSHALIQPQKKHITSNSPNPRLFGSSSPSLPCLFSTHLNSPNRGITWSSTHMTKPP</sequence>
<keyword evidence="2" id="KW-1185">Reference proteome</keyword>
<dbReference type="AlphaFoldDB" id="A0A9P0ZKA1"/>
<gene>
    <name evidence="1" type="ORF">CEURO_LOCUS15510</name>
</gene>
<name>A0A9P0ZKA1_CUSEU</name>
<dbReference type="EMBL" id="CAMAPE010000038">
    <property type="protein sequence ID" value="CAH9101709.1"/>
    <property type="molecule type" value="Genomic_DNA"/>
</dbReference>